<feature type="region of interest" description="Disordered" evidence="1">
    <location>
        <begin position="110"/>
        <end position="132"/>
    </location>
</feature>
<evidence type="ECO:0008006" key="4">
    <source>
        <dbReference type="Google" id="ProtNLM"/>
    </source>
</evidence>
<feature type="region of interest" description="Disordered" evidence="1">
    <location>
        <begin position="1"/>
        <end position="44"/>
    </location>
</feature>
<protein>
    <recommendedName>
        <fullName evidence="4">Restriction system protein</fullName>
    </recommendedName>
</protein>
<feature type="compositionally biased region" description="Pro residues" evidence="1">
    <location>
        <begin position="118"/>
        <end position="130"/>
    </location>
</feature>
<keyword evidence="3" id="KW-1185">Reference proteome</keyword>
<name>A0ABS1SGR4_9MICO</name>
<feature type="compositionally biased region" description="Basic and acidic residues" evidence="1">
    <location>
        <begin position="24"/>
        <end position="34"/>
    </location>
</feature>
<reference evidence="2 3" key="1">
    <citation type="submission" date="2018-09" db="EMBL/GenBank/DDBJ databases">
        <title>Comparative genomics of Leucobacter spp.</title>
        <authorList>
            <person name="Reis A.C."/>
            <person name="Kolvenbach B.A."/>
            <person name="Corvini P.F.X."/>
            <person name="Nunes O.C."/>
        </authorList>
    </citation>
    <scope>NUCLEOTIDE SEQUENCE [LARGE SCALE GENOMIC DNA]</scope>
    <source>
        <strain evidence="2 3">TAN 31504</strain>
    </source>
</reference>
<feature type="compositionally biased region" description="Low complexity" evidence="1">
    <location>
        <begin position="13"/>
        <end position="23"/>
    </location>
</feature>
<dbReference type="EMBL" id="QYAC01000005">
    <property type="protein sequence ID" value="MBL3679655.1"/>
    <property type="molecule type" value="Genomic_DNA"/>
</dbReference>
<dbReference type="RefSeq" id="WP_202345157.1">
    <property type="nucleotide sequence ID" value="NZ_BAAAPI010000003.1"/>
</dbReference>
<evidence type="ECO:0000256" key="1">
    <source>
        <dbReference type="SAM" id="MobiDB-lite"/>
    </source>
</evidence>
<dbReference type="Proteomes" id="UP001645859">
    <property type="component" value="Unassembled WGS sequence"/>
</dbReference>
<accession>A0ABS1SGR4</accession>
<proteinExistence type="predicted"/>
<comment type="caution">
    <text evidence="2">The sequence shown here is derived from an EMBL/GenBank/DDBJ whole genome shotgun (WGS) entry which is preliminary data.</text>
</comment>
<gene>
    <name evidence="2" type="ORF">D3230_10200</name>
</gene>
<sequence>MQHQARLAEQRQRAAARQQLAAARRAEQAQKAAERAQAAAARAAEADRKRLEREALAAHVAAMQAEVESLNLGLAEHYAELDGLLEATLGVDDFVDLETLRVVAEHPPFPAEQLRRPTPSPTPIADPPLPVRGEVPAPTGFFGKKKKLEAAQAAVEQQYATDYYAWQAATEALPGRRAAQATKYDEAERARLVSLEEAEQRYASECEARERDAAEQNEELDQLIAGLGYGTVDAVQEYVSIVLMNSVYPEHFPVKHESSFDPTAAELTLRLTIPGPEAVPKTKAFKYTKSTDQITETQLSQKDMKDRYAGIVHQVALRSLHEVFEADRREIVRSISLELGAKTISPATGRETYVPFVAVAVERSAFAGLDLSSVVPSATLDHLGATVSKNPMGLVEIDSSGIKRVS</sequence>
<evidence type="ECO:0000313" key="2">
    <source>
        <dbReference type="EMBL" id="MBL3679655.1"/>
    </source>
</evidence>
<evidence type="ECO:0000313" key="3">
    <source>
        <dbReference type="Proteomes" id="UP001645859"/>
    </source>
</evidence>
<organism evidence="2 3">
    <name type="scientific">Leucobacter chromiireducens subsp. solipictus</name>
    <dbReference type="NCBI Taxonomy" id="398235"/>
    <lineage>
        <taxon>Bacteria</taxon>
        <taxon>Bacillati</taxon>
        <taxon>Actinomycetota</taxon>
        <taxon>Actinomycetes</taxon>
        <taxon>Micrococcales</taxon>
        <taxon>Microbacteriaceae</taxon>
        <taxon>Leucobacter</taxon>
    </lineage>
</organism>
<feature type="compositionally biased region" description="Basic and acidic residues" evidence="1">
    <location>
        <begin position="1"/>
        <end position="12"/>
    </location>
</feature>